<dbReference type="GO" id="GO:0020037">
    <property type="term" value="F:heme binding"/>
    <property type="evidence" value="ECO:0007669"/>
    <property type="project" value="InterPro"/>
</dbReference>
<accession>A0A857J8M4</accession>
<dbReference type="AlphaFoldDB" id="A0A857J8M4"/>
<dbReference type="Proteomes" id="UP000464787">
    <property type="component" value="Chromosome"/>
</dbReference>
<dbReference type="SUPFAM" id="SSF48264">
    <property type="entry name" value="Cytochrome P450"/>
    <property type="match status" value="1"/>
</dbReference>
<feature type="region of interest" description="Disordered" evidence="1">
    <location>
        <begin position="567"/>
        <end position="586"/>
    </location>
</feature>
<evidence type="ECO:0000313" key="3">
    <source>
        <dbReference type="Proteomes" id="UP000464787"/>
    </source>
</evidence>
<dbReference type="GO" id="GO:0004497">
    <property type="term" value="F:monooxygenase activity"/>
    <property type="evidence" value="ECO:0007669"/>
    <property type="project" value="InterPro"/>
</dbReference>
<keyword evidence="3" id="KW-1185">Reference proteome</keyword>
<dbReference type="EMBL" id="CP047650">
    <property type="protein sequence ID" value="QHI99399.1"/>
    <property type="molecule type" value="Genomic_DNA"/>
</dbReference>
<sequence length="586" mass="63465">MAYPSSAAPTVPTFAAPGNPPEEHFDAEAWELTPETLAGLLQAGGEQVGNMLRLMSTSVAQILRRTPDRGEAVVKLGLPGGVAVHIVRSLNWESLAASLRLDRDSSHRLSQEAFGNAVFVASYRHVAEDEPEAADAPPLDAATQAKVDRLKRELRKHANARRDLKAYFGEAQVRARAPRLAQIASAAVDGILASPPDQAVDMDLHILNYLFATGAEAMTGRAVDLSRHAETFRRSIATMAATVGSPWKSTLGALNQGLARFLARHATRARGQLHEMARDLAGAALGQAAPNLVVDIVRMHGFVPAGVTPEQLKSEDFQPVLDDIAMEFAATVFTTSSLMMLVLNHFIARPAELQALRQQLEQDFPQGVQGVEELYNLPSTRALFLAFLGNLPINVAARGAVEDIRYTDSDGQEHLICAGDAVLFDLPTLQRKCLGPMRELLENAGPQAALFDFLDLRRNGGLLPMFFSGPTMCPGRYTGIFTAARFLLELLHRCELSYYAGGEVPVNYGVVNRLGGDPRMRVEARDRWFDAEEPWGCPAMQAQLHELLWGAPGLSDADATELEAAALPPPPAAAPACPMRPHPLPL</sequence>
<evidence type="ECO:0000256" key="1">
    <source>
        <dbReference type="SAM" id="MobiDB-lite"/>
    </source>
</evidence>
<dbReference type="GO" id="GO:0016705">
    <property type="term" value="F:oxidoreductase activity, acting on paired donors, with incorporation or reduction of molecular oxygen"/>
    <property type="evidence" value="ECO:0007669"/>
    <property type="project" value="InterPro"/>
</dbReference>
<dbReference type="GO" id="GO:0005506">
    <property type="term" value="F:iron ion binding"/>
    <property type="evidence" value="ECO:0007669"/>
    <property type="project" value="InterPro"/>
</dbReference>
<organism evidence="2 3">
    <name type="scientific">Xylophilus rhododendri</name>
    <dbReference type="NCBI Taxonomy" id="2697032"/>
    <lineage>
        <taxon>Bacteria</taxon>
        <taxon>Pseudomonadati</taxon>
        <taxon>Pseudomonadota</taxon>
        <taxon>Betaproteobacteria</taxon>
        <taxon>Burkholderiales</taxon>
        <taxon>Xylophilus</taxon>
    </lineage>
</organism>
<evidence type="ECO:0000313" key="2">
    <source>
        <dbReference type="EMBL" id="QHI99399.1"/>
    </source>
</evidence>
<dbReference type="RefSeq" id="WP_160553212.1">
    <property type="nucleotide sequence ID" value="NZ_CP047650.1"/>
</dbReference>
<dbReference type="Gene3D" id="1.10.630.10">
    <property type="entry name" value="Cytochrome P450"/>
    <property type="match status" value="1"/>
</dbReference>
<feature type="region of interest" description="Disordered" evidence="1">
    <location>
        <begin position="1"/>
        <end position="22"/>
    </location>
</feature>
<reference evidence="2 3" key="1">
    <citation type="submission" date="2020-01" db="EMBL/GenBank/DDBJ databases">
        <title>Genome sequencing of strain KACC 21265.</title>
        <authorList>
            <person name="Heo J."/>
            <person name="Kim S.-J."/>
            <person name="Kim J.-S."/>
            <person name="Hong S.-B."/>
            <person name="Kwon S.-W."/>
        </authorList>
    </citation>
    <scope>NUCLEOTIDE SEQUENCE [LARGE SCALE GENOMIC DNA]</scope>
    <source>
        <strain evidence="2 3">KACC 21265</strain>
    </source>
</reference>
<dbReference type="KEGG" id="xyk:GT347_16285"/>
<name>A0A857J8M4_9BURK</name>
<gene>
    <name evidence="2" type="ORF">GT347_16285</name>
</gene>
<evidence type="ECO:0008006" key="4">
    <source>
        <dbReference type="Google" id="ProtNLM"/>
    </source>
</evidence>
<protein>
    <recommendedName>
        <fullName evidence="4">Cytochrome P450</fullName>
    </recommendedName>
</protein>
<proteinExistence type="predicted"/>
<dbReference type="InterPro" id="IPR036396">
    <property type="entry name" value="Cyt_P450_sf"/>
</dbReference>